<dbReference type="Pfam" id="PF22725">
    <property type="entry name" value="GFO_IDH_MocA_C3"/>
    <property type="match status" value="1"/>
</dbReference>
<evidence type="ECO:0000259" key="3">
    <source>
        <dbReference type="Pfam" id="PF22725"/>
    </source>
</evidence>
<dbReference type="AlphaFoldDB" id="A0A859FB91"/>
<dbReference type="InterPro" id="IPR055170">
    <property type="entry name" value="GFO_IDH_MocA-like_dom"/>
</dbReference>
<proteinExistence type="predicted"/>
<dbReference type="PANTHER" id="PTHR43818">
    <property type="entry name" value="BCDNA.GH03377"/>
    <property type="match status" value="1"/>
</dbReference>
<gene>
    <name evidence="4" type="ORF">FLK61_23790</name>
</gene>
<reference evidence="5" key="1">
    <citation type="submission" date="2019-07" db="EMBL/GenBank/DDBJ databases">
        <title>Bacillus alkalisoli sp. nov. isolated from saline soil.</title>
        <authorList>
            <person name="Sun J.-Q."/>
            <person name="Xu L."/>
        </authorList>
    </citation>
    <scope>NUCLEOTIDE SEQUENCE [LARGE SCALE GENOMIC DNA]</scope>
    <source>
        <strain evidence="5">M4U3P1</strain>
    </source>
</reference>
<keyword evidence="1" id="KW-0560">Oxidoreductase</keyword>
<dbReference type="Pfam" id="PF01408">
    <property type="entry name" value="GFO_IDH_MocA"/>
    <property type="match status" value="1"/>
</dbReference>
<dbReference type="PANTHER" id="PTHR43818:SF11">
    <property type="entry name" value="BCDNA.GH03377"/>
    <property type="match status" value="1"/>
</dbReference>
<sequence length="331" mass="36303">MMKVALLSRWHVHADDYQKQAEEHPEVEIVAVWDEDTTRGAVWAQELDVAFYEQLDDVLAQDEIDGVIVATPTTAHTDIIKRAAQAGKHIFTEKVLAETVGEAEEIVAEVTKANVSLVLSLPRLTESYFLSAQKILRDGRIGSLTTVRCRMAHDGSVPSETHANGWLPDSFYHLPDTGGGAFIDLGAHPIYLTNRLAGPAVSVQAHFQEFEQRGADDVAAAIVAYESGALGILETSFLSGGSPFQLELYGTKGTVMIEGTTVRLREGRGEWQDVTDQVQADPMPFEQWVALVESGVAPTITERDMLALTEINEAAKLSHKEGRRVNVVELR</sequence>
<accession>A0A859FB91</accession>
<evidence type="ECO:0000313" key="5">
    <source>
        <dbReference type="Proteomes" id="UP000318138"/>
    </source>
</evidence>
<dbReference type="GO" id="GO:0000166">
    <property type="term" value="F:nucleotide binding"/>
    <property type="evidence" value="ECO:0007669"/>
    <property type="project" value="InterPro"/>
</dbReference>
<keyword evidence="5" id="KW-1185">Reference proteome</keyword>
<dbReference type="GO" id="GO:0016491">
    <property type="term" value="F:oxidoreductase activity"/>
    <property type="evidence" value="ECO:0007669"/>
    <property type="project" value="UniProtKB-KW"/>
</dbReference>
<dbReference type="EMBL" id="CP041372">
    <property type="protein sequence ID" value="QKS69814.1"/>
    <property type="molecule type" value="Genomic_DNA"/>
</dbReference>
<dbReference type="KEGG" id="psua:FLK61_23790"/>
<dbReference type="RefSeq" id="WP_176007858.1">
    <property type="nucleotide sequence ID" value="NZ_CP041372.2"/>
</dbReference>
<protein>
    <submittedName>
        <fullName evidence="4">Gfo/Idh/MocA family oxidoreductase</fullName>
    </submittedName>
</protein>
<feature type="domain" description="Gfo/Idh/MocA-like oxidoreductase N-terminal" evidence="2">
    <location>
        <begin position="22"/>
        <end position="117"/>
    </location>
</feature>
<dbReference type="Gene3D" id="3.40.50.720">
    <property type="entry name" value="NAD(P)-binding Rossmann-like Domain"/>
    <property type="match status" value="1"/>
</dbReference>
<dbReference type="SUPFAM" id="SSF51735">
    <property type="entry name" value="NAD(P)-binding Rossmann-fold domains"/>
    <property type="match status" value="1"/>
</dbReference>
<evidence type="ECO:0000313" key="4">
    <source>
        <dbReference type="EMBL" id="QKS69814.1"/>
    </source>
</evidence>
<evidence type="ECO:0000259" key="2">
    <source>
        <dbReference type="Pfam" id="PF01408"/>
    </source>
</evidence>
<feature type="domain" description="GFO/IDH/MocA-like oxidoreductase" evidence="3">
    <location>
        <begin position="129"/>
        <end position="255"/>
    </location>
</feature>
<dbReference type="InterPro" id="IPR050463">
    <property type="entry name" value="Gfo/Idh/MocA_oxidrdct_glycsds"/>
</dbReference>
<dbReference type="Proteomes" id="UP000318138">
    <property type="component" value="Chromosome"/>
</dbReference>
<organism evidence="4 5">
    <name type="scientific">Paenalkalicoccus suaedae</name>
    <dbReference type="NCBI Taxonomy" id="2592382"/>
    <lineage>
        <taxon>Bacteria</taxon>
        <taxon>Bacillati</taxon>
        <taxon>Bacillota</taxon>
        <taxon>Bacilli</taxon>
        <taxon>Bacillales</taxon>
        <taxon>Bacillaceae</taxon>
        <taxon>Paenalkalicoccus</taxon>
    </lineage>
</organism>
<dbReference type="Gene3D" id="3.30.360.10">
    <property type="entry name" value="Dihydrodipicolinate Reductase, domain 2"/>
    <property type="match status" value="1"/>
</dbReference>
<dbReference type="SUPFAM" id="SSF55347">
    <property type="entry name" value="Glyceraldehyde-3-phosphate dehydrogenase-like, C-terminal domain"/>
    <property type="match status" value="1"/>
</dbReference>
<evidence type="ECO:0000256" key="1">
    <source>
        <dbReference type="ARBA" id="ARBA00023002"/>
    </source>
</evidence>
<dbReference type="InterPro" id="IPR000683">
    <property type="entry name" value="Gfo/Idh/MocA-like_OxRdtase_N"/>
</dbReference>
<dbReference type="InterPro" id="IPR036291">
    <property type="entry name" value="NAD(P)-bd_dom_sf"/>
</dbReference>
<name>A0A859FB91_9BACI</name>